<evidence type="ECO:0000259" key="1">
    <source>
        <dbReference type="PROSITE" id="PS50878"/>
    </source>
</evidence>
<name>J9F8A6_9ZZZZ</name>
<organism evidence="2">
    <name type="scientific">gut metagenome</name>
    <dbReference type="NCBI Taxonomy" id="749906"/>
    <lineage>
        <taxon>unclassified sequences</taxon>
        <taxon>metagenomes</taxon>
        <taxon>organismal metagenomes</taxon>
    </lineage>
</organism>
<protein>
    <submittedName>
        <fullName evidence="2">Protein containing RNA-directed DNA polymerase (Reverse transcriptase) domain protein</fullName>
        <ecNumber evidence="2">2.7.7.49</ecNumber>
    </submittedName>
</protein>
<gene>
    <name evidence="2" type="ORF">EVA_21205</name>
</gene>
<reference evidence="2" key="1">
    <citation type="journal article" date="2012" name="PLoS ONE">
        <title>Gene sets for utilization of primary and secondary nutrition supplies in the distal gut of endangered iberian lynx.</title>
        <authorList>
            <person name="Alcaide M."/>
            <person name="Messina E."/>
            <person name="Richter M."/>
            <person name="Bargiela R."/>
            <person name="Peplies J."/>
            <person name="Huws S.A."/>
            <person name="Newbold C.J."/>
            <person name="Golyshin P.N."/>
            <person name="Simon M.A."/>
            <person name="Lopez G."/>
            <person name="Yakimov M.M."/>
            <person name="Ferrer M."/>
        </authorList>
    </citation>
    <scope>NUCLEOTIDE SEQUENCE</scope>
</reference>
<dbReference type="EMBL" id="AMCI01008670">
    <property type="protein sequence ID" value="EJW90688.1"/>
    <property type="molecule type" value="Genomic_DNA"/>
</dbReference>
<dbReference type="PANTHER" id="PTHR33050:SF7">
    <property type="entry name" value="RIBONUCLEASE H"/>
    <property type="match status" value="1"/>
</dbReference>
<keyword evidence="2" id="KW-0808">Transferase</keyword>
<dbReference type="InterPro" id="IPR052055">
    <property type="entry name" value="Hepadnavirus_pol/RT"/>
</dbReference>
<dbReference type="EC" id="2.7.7.49" evidence="2"/>
<dbReference type="PANTHER" id="PTHR33050">
    <property type="entry name" value="REVERSE TRANSCRIPTASE DOMAIN-CONTAINING PROTEIN"/>
    <property type="match status" value="1"/>
</dbReference>
<comment type="caution">
    <text evidence="2">The sequence shown here is derived from an EMBL/GenBank/DDBJ whole genome shotgun (WGS) entry which is preliminary data.</text>
</comment>
<dbReference type="SUPFAM" id="SSF56672">
    <property type="entry name" value="DNA/RNA polymerases"/>
    <property type="match status" value="1"/>
</dbReference>
<dbReference type="Gene3D" id="3.10.10.10">
    <property type="entry name" value="HIV Type 1 Reverse Transcriptase, subunit A, domain 1"/>
    <property type="match status" value="1"/>
</dbReference>
<keyword evidence="2" id="KW-0695">RNA-directed DNA polymerase</keyword>
<dbReference type="AlphaFoldDB" id="J9F8A6"/>
<dbReference type="PROSITE" id="PS50878">
    <property type="entry name" value="RT_POL"/>
    <property type="match status" value="1"/>
</dbReference>
<dbReference type="GO" id="GO:0003964">
    <property type="term" value="F:RNA-directed DNA polymerase activity"/>
    <property type="evidence" value="ECO:0007669"/>
    <property type="project" value="UniProtKB-KW"/>
</dbReference>
<feature type="non-terminal residue" evidence="2">
    <location>
        <position position="128"/>
    </location>
</feature>
<dbReference type="InterPro" id="IPR043502">
    <property type="entry name" value="DNA/RNA_pol_sf"/>
</dbReference>
<evidence type="ECO:0000313" key="2">
    <source>
        <dbReference type="EMBL" id="EJW90688.1"/>
    </source>
</evidence>
<sequence>MTTAKSVRRVIAEGAWMVTLDLKSAYWHVPIHPKFQPLLGFKIEDQAYQFRAMPFGLNIAPRVFTKLCSVIIKELRIRGILIFAYLDDWIIWTPSYKLCLQALETVCKVIQKYGFIINKEKSIFVPTQ</sequence>
<dbReference type="Pfam" id="PF00078">
    <property type="entry name" value="RVT_1"/>
    <property type="match status" value="1"/>
</dbReference>
<dbReference type="Gene3D" id="3.30.70.270">
    <property type="match status" value="1"/>
</dbReference>
<feature type="domain" description="Reverse transcriptase" evidence="1">
    <location>
        <begin position="1"/>
        <end position="128"/>
    </location>
</feature>
<keyword evidence="2" id="KW-0548">Nucleotidyltransferase</keyword>
<dbReference type="CDD" id="cd03714">
    <property type="entry name" value="RT_DIRS1"/>
    <property type="match status" value="1"/>
</dbReference>
<proteinExistence type="predicted"/>
<accession>J9F8A6</accession>
<dbReference type="InterPro" id="IPR043128">
    <property type="entry name" value="Rev_trsase/Diguanyl_cyclase"/>
</dbReference>
<dbReference type="InterPro" id="IPR000477">
    <property type="entry name" value="RT_dom"/>
</dbReference>